<feature type="region of interest" description="Disordered" evidence="1">
    <location>
        <begin position="171"/>
        <end position="192"/>
    </location>
</feature>
<comment type="caution">
    <text evidence="3">The sequence shown here is derived from an EMBL/GenBank/DDBJ whole genome shotgun (WGS) entry which is preliminary data.</text>
</comment>
<dbReference type="Proteomes" id="UP000440578">
    <property type="component" value="Unassembled WGS sequence"/>
</dbReference>
<sequence>MRTGGGKSITALGDAPAPADLLSSALSSAGVAGSSGVNADRHAKIDRMIRDGVLTKAGPTGGQAGYQVISSAEPSTPSAAGTLVQNSLTASGSGLPPAAASGLPAAAARMKVAVKPTGAMGAAAVMSPMMVQAMAGQLAQMGLPPMNMAQIQSLLLQQMMSQKLPPPPSLFLGGDSKLAAPPEDEHGEEDDDDMGVVETYADYMPAKYTRFRLGPAESDEKVRCDEPDSAKHLLVDYPAYQGPRTRPWGPLPTLREILSTEAGLIRDFLVETGRVTRDDMLKKKKKKKKKKKHRPEDATESVFSEDESESLPVSASMKLGRKHPDPVVETASLASVPPTDVWYRLSLPEELISQGRLSALQLEAVVYSCQAHSQFLQDGTRAGFLVGDGAGVGKGRTIAGLIYENYLKGRKKAIWVSVSNDLKYDAERDLSDIGAGKISVYALNKSSPAAAPRRPEICLWARPSPRR</sequence>
<dbReference type="PANTHER" id="PTHR12706:SF30">
    <property type="entry name" value="PROTEIN STRAWBERRY NOTCH-RELATED"/>
    <property type="match status" value="1"/>
</dbReference>
<accession>A0A6A4UVJ8</accession>
<protein>
    <submittedName>
        <fullName evidence="3">Protein strawberry notch</fullName>
    </submittedName>
</protein>
<dbReference type="GO" id="GO:0006355">
    <property type="term" value="P:regulation of DNA-templated transcription"/>
    <property type="evidence" value="ECO:0007669"/>
    <property type="project" value="InterPro"/>
</dbReference>
<dbReference type="GO" id="GO:0042393">
    <property type="term" value="F:histone binding"/>
    <property type="evidence" value="ECO:0007669"/>
    <property type="project" value="TreeGrafter"/>
</dbReference>
<dbReference type="PANTHER" id="PTHR12706">
    <property type="entry name" value="STRAWBERRY NOTCH-RELATED"/>
    <property type="match status" value="1"/>
</dbReference>
<feature type="compositionally biased region" description="Basic residues" evidence="1">
    <location>
        <begin position="282"/>
        <end position="293"/>
    </location>
</feature>
<feature type="region of interest" description="Disordered" evidence="1">
    <location>
        <begin position="279"/>
        <end position="307"/>
    </location>
</feature>
<feature type="domain" description="Strawberry notch AAA" evidence="2">
    <location>
        <begin position="322"/>
        <end position="447"/>
    </location>
</feature>
<dbReference type="InterPro" id="IPR026741">
    <property type="entry name" value="SNO"/>
</dbReference>
<dbReference type="EMBL" id="VIIS01002165">
    <property type="protein sequence ID" value="KAF0287777.1"/>
    <property type="molecule type" value="Genomic_DNA"/>
</dbReference>
<proteinExistence type="predicted"/>
<dbReference type="GO" id="GO:0005634">
    <property type="term" value="C:nucleus"/>
    <property type="evidence" value="ECO:0007669"/>
    <property type="project" value="TreeGrafter"/>
</dbReference>
<name>A0A6A4UVJ8_AMPAM</name>
<organism evidence="3 4">
    <name type="scientific">Amphibalanus amphitrite</name>
    <name type="common">Striped barnacle</name>
    <name type="synonym">Balanus amphitrite</name>
    <dbReference type="NCBI Taxonomy" id="1232801"/>
    <lineage>
        <taxon>Eukaryota</taxon>
        <taxon>Metazoa</taxon>
        <taxon>Ecdysozoa</taxon>
        <taxon>Arthropoda</taxon>
        <taxon>Crustacea</taxon>
        <taxon>Multicrustacea</taxon>
        <taxon>Cirripedia</taxon>
        <taxon>Thoracica</taxon>
        <taxon>Thoracicalcarea</taxon>
        <taxon>Balanomorpha</taxon>
        <taxon>Balanoidea</taxon>
        <taxon>Balanidae</taxon>
        <taxon>Amphibalaninae</taxon>
        <taxon>Amphibalanus</taxon>
    </lineage>
</organism>
<evidence type="ECO:0000313" key="4">
    <source>
        <dbReference type="Proteomes" id="UP000440578"/>
    </source>
</evidence>
<dbReference type="OrthoDB" id="421838at2759"/>
<evidence type="ECO:0000313" key="3">
    <source>
        <dbReference type="EMBL" id="KAF0287777.1"/>
    </source>
</evidence>
<evidence type="ECO:0000259" key="2">
    <source>
        <dbReference type="Pfam" id="PF13872"/>
    </source>
</evidence>
<dbReference type="GO" id="GO:0031490">
    <property type="term" value="F:chromatin DNA binding"/>
    <property type="evidence" value="ECO:0007669"/>
    <property type="project" value="TreeGrafter"/>
</dbReference>
<dbReference type="AlphaFoldDB" id="A0A6A4UVJ8"/>
<dbReference type="Pfam" id="PF13872">
    <property type="entry name" value="AAA_34"/>
    <property type="match status" value="1"/>
</dbReference>
<gene>
    <name evidence="3" type="primary">sno_0</name>
    <name evidence="3" type="ORF">FJT64_013824</name>
</gene>
<evidence type="ECO:0000256" key="1">
    <source>
        <dbReference type="SAM" id="MobiDB-lite"/>
    </source>
</evidence>
<keyword evidence="4" id="KW-1185">Reference proteome</keyword>
<dbReference type="InterPro" id="IPR039187">
    <property type="entry name" value="SNO_AAA"/>
</dbReference>
<reference evidence="3 4" key="1">
    <citation type="submission" date="2019-07" db="EMBL/GenBank/DDBJ databases">
        <title>Draft genome assembly of a fouling barnacle, Amphibalanus amphitrite (Darwin, 1854): The first reference genome for Thecostraca.</title>
        <authorList>
            <person name="Kim W."/>
        </authorList>
    </citation>
    <scope>NUCLEOTIDE SEQUENCE [LARGE SCALE GENOMIC DNA]</scope>
    <source>
        <strain evidence="3">SNU_AA5</strain>
        <tissue evidence="3">Soma without cirri and trophi</tissue>
    </source>
</reference>